<feature type="signal peptide" evidence="15">
    <location>
        <begin position="1"/>
        <end position="18"/>
    </location>
</feature>
<protein>
    <submittedName>
        <fullName evidence="18">Carboxypeptidase B-like</fullName>
    </submittedName>
</protein>
<dbReference type="InterPro" id="IPR000834">
    <property type="entry name" value="Peptidase_M14"/>
</dbReference>
<dbReference type="Proteomes" id="UP000695022">
    <property type="component" value="Unplaced"/>
</dbReference>
<dbReference type="Gene3D" id="3.40.630.10">
    <property type="entry name" value="Zn peptidases"/>
    <property type="match status" value="1"/>
</dbReference>
<dbReference type="SUPFAM" id="SSF54897">
    <property type="entry name" value="Protease propeptides/inhibitors"/>
    <property type="match status" value="1"/>
</dbReference>
<reference evidence="18" key="1">
    <citation type="submission" date="2025-08" db="UniProtKB">
        <authorList>
            <consortium name="RefSeq"/>
        </authorList>
    </citation>
    <scope>IDENTIFICATION</scope>
</reference>
<evidence type="ECO:0000256" key="9">
    <source>
        <dbReference type="ARBA" id="ARBA00022833"/>
    </source>
</evidence>
<dbReference type="SMART" id="SM00631">
    <property type="entry name" value="Zn_pept"/>
    <property type="match status" value="1"/>
</dbReference>
<feature type="active site" description="Proton donor/acceptor" evidence="14">
    <location>
        <position position="443"/>
    </location>
</feature>
<evidence type="ECO:0000256" key="1">
    <source>
        <dbReference type="ARBA" id="ARBA00001947"/>
    </source>
</evidence>
<keyword evidence="11" id="KW-0482">Metalloprotease</keyword>
<gene>
    <name evidence="18" type="primary">LOC106821506</name>
</gene>
<dbReference type="InterPro" id="IPR003146">
    <property type="entry name" value="M14A_act_pep"/>
</dbReference>
<keyword evidence="4" id="KW-0121">Carboxypeptidase</keyword>
<evidence type="ECO:0000256" key="14">
    <source>
        <dbReference type="PROSITE-ProRule" id="PRU01379"/>
    </source>
</evidence>
<keyword evidence="5" id="KW-0645">Protease</keyword>
<comment type="function">
    <text evidence="2">Extracellular metalloprotease that contributes to pathogenicity.</text>
</comment>
<sequence length="485" mass="55175">MSWCVMLLLCACVLCCHATPVKPDDESQQTTSQERLTYIGHKVVRMTPTNYDQVEFLRSLMDQALPLDFWIYPGNPGRPVDIRIPPTVYDSVISVLKQHGLNPLVLIDDVQKLVDEERLENLATKAESRHRFIRSAAGNEVDGRVEAEILTPYNPVYSLNPSPNDSQQFMLNHYHTNDEINGMVLELAASSPFVTASSIGTSYEGRPLTIVKITTPSNDRSLVKPAIFLEAGMHAREWIGPAVIIYFIAALVNNYNVDPNVRAIVDHFDWYLMPVSNPDGYVYTFQWDRMWRKTRSRTEEQDVSSRRACAGVDPNRNWDTHWGERGASHKPCSIIYAGQEAFSEPEVAAMARFLMGRKSRIKLAIDFHSNGQMWLTPYGYTRRYPMDFEAQYMLAVDATDELWKVNNTIYIVGSVANSIYRASGDSIDWWYDVAGIKYSYGVELPGKGYHDFILPPSRIVPVGVETFEAIKYMALEVMREAVERE</sequence>
<dbReference type="PANTHER" id="PTHR11705">
    <property type="entry name" value="PROTEASE FAMILY M14 CARBOXYPEPTIDASE A,B"/>
    <property type="match status" value="1"/>
</dbReference>
<feature type="chain" id="PRO_5045706399" evidence="15">
    <location>
        <begin position="19"/>
        <end position="485"/>
    </location>
</feature>
<dbReference type="Pfam" id="PF00246">
    <property type="entry name" value="Peptidase_M14"/>
    <property type="match status" value="1"/>
</dbReference>
<keyword evidence="13" id="KW-1015">Disulfide bond</keyword>
<dbReference type="Pfam" id="PF02244">
    <property type="entry name" value="Propep_M14"/>
    <property type="match status" value="1"/>
</dbReference>
<dbReference type="PANTHER" id="PTHR11705:SF143">
    <property type="entry name" value="SLL0236 PROTEIN"/>
    <property type="match status" value="1"/>
</dbReference>
<dbReference type="InterPro" id="IPR036990">
    <property type="entry name" value="M14A-like_propep"/>
</dbReference>
<keyword evidence="9" id="KW-0862">Zinc</keyword>
<evidence type="ECO:0000256" key="12">
    <source>
        <dbReference type="ARBA" id="ARBA00023145"/>
    </source>
</evidence>
<keyword evidence="6" id="KW-0479">Metal-binding</keyword>
<keyword evidence="12" id="KW-0865">Zymogen</keyword>
<keyword evidence="8" id="KW-0378">Hydrolase</keyword>
<evidence type="ECO:0000256" key="6">
    <source>
        <dbReference type="ARBA" id="ARBA00022723"/>
    </source>
</evidence>
<evidence type="ECO:0000256" key="11">
    <source>
        <dbReference type="ARBA" id="ARBA00023049"/>
    </source>
</evidence>
<feature type="domain" description="Peptidase M14" evidence="16">
    <location>
        <begin position="173"/>
        <end position="477"/>
    </location>
</feature>
<dbReference type="RefSeq" id="XP_014681839.1">
    <property type="nucleotide sequence ID" value="XM_014826353.1"/>
</dbReference>
<name>A0ABM1FBL8_PRICU</name>
<evidence type="ECO:0000256" key="7">
    <source>
        <dbReference type="ARBA" id="ARBA00022729"/>
    </source>
</evidence>
<dbReference type="SUPFAM" id="SSF53187">
    <property type="entry name" value="Zn-dependent exopeptidases"/>
    <property type="match status" value="1"/>
</dbReference>
<dbReference type="CDD" id="cd03860">
    <property type="entry name" value="M14_CP_A-B_like"/>
    <property type="match status" value="1"/>
</dbReference>
<dbReference type="PRINTS" id="PR00765">
    <property type="entry name" value="CRBOXYPTASEA"/>
</dbReference>
<organism evidence="17 18">
    <name type="scientific">Priapulus caudatus</name>
    <name type="common">Priapulid worm</name>
    <dbReference type="NCBI Taxonomy" id="37621"/>
    <lineage>
        <taxon>Eukaryota</taxon>
        <taxon>Metazoa</taxon>
        <taxon>Ecdysozoa</taxon>
        <taxon>Scalidophora</taxon>
        <taxon>Priapulida</taxon>
        <taxon>Priapulimorpha</taxon>
        <taxon>Priapulimorphida</taxon>
        <taxon>Priapulidae</taxon>
        <taxon>Priapulus</taxon>
    </lineage>
</organism>
<evidence type="ECO:0000256" key="8">
    <source>
        <dbReference type="ARBA" id="ARBA00022801"/>
    </source>
</evidence>
<keyword evidence="17" id="KW-1185">Reference proteome</keyword>
<comment type="similarity">
    <text evidence="3 14">Belongs to the peptidase M14 family.</text>
</comment>
<evidence type="ECO:0000256" key="5">
    <source>
        <dbReference type="ARBA" id="ARBA00022670"/>
    </source>
</evidence>
<dbReference type="PROSITE" id="PS52035">
    <property type="entry name" value="PEPTIDASE_M14"/>
    <property type="match status" value="1"/>
</dbReference>
<dbReference type="GeneID" id="106821506"/>
<evidence type="ECO:0000313" key="18">
    <source>
        <dbReference type="RefSeq" id="XP_014681839.1"/>
    </source>
</evidence>
<evidence type="ECO:0000256" key="4">
    <source>
        <dbReference type="ARBA" id="ARBA00022645"/>
    </source>
</evidence>
<evidence type="ECO:0000259" key="16">
    <source>
        <dbReference type="PROSITE" id="PS52035"/>
    </source>
</evidence>
<evidence type="ECO:0000256" key="10">
    <source>
        <dbReference type="ARBA" id="ARBA00023026"/>
    </source>
</evidence>
<dbReference type="InterPro" id="IPR057246">
    <property type="entry name" value="CARBOXYPEPT_ZN_1"/>
</dbReference>
<proteinExistence type="inferred from homology"/>
<evidence type="ECO:0000256" key="2">
    <source>
        <dbReference type="ARBA" id="ARBA00003091"/>
    </source>
</evidence>
<dbReference type="Gene3D" id="3.30.70.340">
    <property type="entry name" value="Metallocarboxypeptidase-like"/>
    <property type="match status" value="1"/>
</dbReference>
<evidence type="ECO:0000256" key="15">
    <source>
        <dbReference type="SAM" id="SignalP"/>
    </source>
</evidence>
<dbReference type="PROSITE" id="PS00132">
    <property type="entry name" value="CARBOXYPEPT_ZN_1"/>
    <property type="match status" value="1"/>
</dbReference>
<keyword evidence="10" id="KW-0843">Virulence</keyword>
<accession>A0ABM1FBL8</accession>
<comment type="cofactor">
    <cofactor evidence="1">
        <name>Zn(2+)</name>
        <dbReference type="ChEBI" id="CHEBI:29105"/>
    </cofactor>
</comment>
<keyword evidence="7 15" id="KW-0732">Signal</keyword>
<evidence type="ECO:0000256" key="13">
    <source>
        <dbReference type="ARBA" id="ARBA00023157"/>
    </source>
</evidence>
<evidence type="ECO:0000256" key="3">
    <source>
        <dbReference type="ARBA" id="ARBA00005988"/>
    </source>
</evidence>
<evidence type="ECO:0000313" key="17">
    <source>
        <dbReference type="Proteomes" id="UP000695022"/>
    </source>
</evidence>